<sequence>MNLTVISCLIPEVSTDFDSQHYFLFSSCLILPLKSQQLI</sequence>
<proteinExistence type="predicted"/>
<dbReference type="AlphaFoldDB" id="A0A0A8YFU5"/>
<evidence type="ECO:0000313" key="1">
    <source>
        <dbReference type="EMBL" id="JAD24618.1"/>
    </source>
</evidence>
<accession>A0A0A8YFU5</accession>
<reference evidence="1" key="1">
    <citation type="submission" date="2014-09" db="EMBL/GenBank/DDBJ databases">
        <authorList>
            <person name="Magalhaes I.L.F."/>
            <person name="Oliveira U."/>
            <person name="Santos F.R."/>
            <person name="Vidigal T.H.D.A."/>
            <person name="Brescovit A.D."/>
            <person name="Santos A.J."/>
        </authorList>
    </citation>
    <scope>NUCLEOTIDE SEQUENCE</scope>
    <source>
        <tissue evidence="1">Shoot tissue taken approximately 20 cm above the soil surface</tissue>
    </source>
</reference>
<name>A0A0A8YFU5_ARUDO</name>
<protein>
    <submittedName>
        <fullName evidence="1">Uncharacterized protein</fullName>
    </submittedName>
</protein>
<reference evidence="1" key="2">
    <citation type="journal article" date="2015" name="Data Brief">
        <title>Shoot transcriptome of the giant reed, Arundo donax.</title>
        <authorList>
            <person name="Barrero R.A."/>
            <person name="Guerrero F.D."/>
            <person name="Moolhuijzen P."/>
            <person name="Goolsby J.A."/>
            <person name="Tidwell J."/>
            <person name="Bellgard S.E."/>
            <person name="Bellgard M.I."/>
        </authorList>
    </citation>
    <scope>NUCLEOTIDE SEQUENCE</scope>
    <source>
        <tissue evidence="1">Shoot tissue taken approximately 20 cm above the soil surface</tissue>
    </source>
</reference>
<dbReference type="EMBL" id="GBRH01273277">
    <property type="protein sequence ID" value="JAD24618.1"/>
    <property type="molecule type" value="Transcribed_RNA"/>
</dbReference>
<organism evidence="1">
    <name type="scientific">Arundo donax</name>
    <name type="common">Giant reed</name>
    <name type="synonym">Donax arundinaceus</name>
    <dbReference type="NCBI Taxonomy" id="35708"/>
    <lineage>
        <taxon>Eukaryota</taxon>
        <taxon>Viridiplantae</taxon>
        <taxon>Streptophyta</taxon>
        <taxon>Embryophyta</taxon>
        <taxon>Tracheophyta</taxon>
        <taxon>Spermatophyta</taxon>
        <taxon>Magnoliopsida</taxon>
        <taxon>Liliopsida</taxon>
        <taxon>Poales</taxon>
        <taxon>Poaceae</taxon>
        <taxon>PACMAD clade</taxon>
        <taxon>Arundinoideae</taxon>
        <taxon>Arundineae</taxon>
        <taxon>Arundo</taxon>
    </lineage>
</organism>